<evidence type="ECO:0000313" key="5">
    <source>
        <dbReference type="Proteomes" id="UP000027073"/>
    </source>
</evidence>
<dbReference type="PANTHER" id="PTHR40465">
    <property type="entry name" value="CHROMOSOME 1, WHOLE GENOME SHOTGUN SEQUENCE"/>
    <property type="match status" value="1"/>
</dbReference>
<dbReference type="OrthoDB" id="3270417at2759"/>
<evidence type="ECO:0000313" key="4">
    <source>
        <dbReference type="EMBL" id="KDQ31664.1"/>
    </source>
</evidence>
<feature type="transmembrane region" description="Helical" evidence="2">
    <location>
        <begin position="237"/>
        <end position="257"/>
    </location>
</feature>
<dbReference type="AlphaFoldDB" id="A0A067NUQ1"/>
<gene>
    <name evidence="4" type="ORF">PLEOSDRAFT_153884</name>
</gene>
<feature type="transmembrane region" description="Helical" evidence="2">
    <location>
        <begin position="12"/>
        <end position="43"/>
    </location>
</feature>
<keyword evidence="2" id="KW-0472">Membrane</keyword>
<dbReference type="PANTHER" id="PTHR40465:SF1">
    <property type="entry name" value="DUF6534 DOMAIN-CONTAINING PROTEIN"/>
    <property type="match status" value="1"/>
</dbReference>
<proteinExistence type="predicted"/>
<reference evidence="5" key="1">
    <citation type="journal article" date="2014" name="Proc. Natl. Acad. Sci. U.S.A.">
        <title>Extensive sampling of basidiomycete genomes demonstrates inadequacy of the white-rot/brown-rot paradigm for wood decay fungi.</title>
        <authorList>
            <person name="Riley R."/>
            <person name="Salamov A.A."/>
            <person name="Brown D.W."/>
            <person name="Nagy L.G."/>
            <person name="Floudas D."/>
            <person name="Held B.W."/>
            <person name="Levasseur A."/>
            <person name="Lombard V."/>
            <person name="Morin E."/>
            <person name="Otillar R."/>
            <person name="Lindquist E.A."/>
            <person name="Sun H."/>
            <person name="LaButti K.M."/>
            <person name="Schmutz J."/>
            <person name="Jabbour D."/>
            <person name="Luo H."/>
            <person name="Baker S.E."/>
            <person name="Pisabarro A.G."/>
            <person name="Walton J.D."/>
            <person name="Blanchette R.A."/>
            <person name="Henrissat B."/>
            <person name="Martin F."/>
            <person name="Cullen D."/>
            <person name="Hibbett D.S."/>
            <person name="Grigoriev I.V."/>
        </authorList>
    </citation>
    <scope>NUCLEOTIDE SEQUENCE [LARGE SCALE GENOMIC DNA]</scope>
    <source>
        <strain evidence="5">PC15</strain>
    </source>
</reference>
<dbReference type="InterPro" id="IPR045339">
    <property type="entry name" value="DUF6534"/>
</dbReference>
<dbReference type="HOGENOM" id="CLU_636338_0_0_1"/>
<dbReference type="Proteomes" id="UP000027073">
    <property type="component" value="Unassembled WGS sequence"/>
</dbReference>
<name>A0A067NUQ1_PLEO1</name>
<dbReference type="STRING" id="1137138.A0A067NUQ1"/>
<feature type="compositionally biased region" description="Basic and acidic residues" evidence="1">
    <location>
        <begin position="344"/>
        <end position="355"/>
    </location>
</feature>
<accession>A0A067NUQ1</accession>
<evidence type="ECO:0000256" key="2">
    <source>
        <dbReference type="SAM" id="Phobius"/>
    </source>
</evidence>
<dbReference type="Pfam" id="PF20152">
    <property type="entry name" value="DUF6534"/>
    <property type="match status" value="1"/>
</dbReference>
<dbReference type="EMBL" id="KL198005">
    <property type="protein sequence ID" value="KDQ31664.1"/>
    <property type="molecule type" value="Genomic_DNA"/>
</dbReference>
<dbReference type="InParanoid" id="A0A067NUQ1"/>
<organism evidence="4 5">
    <name type="scientific">Pleurotus ostreatus (strain PC15)</name>
    <name type="common">Oyster mushroom</name>
    <dbReference type="NCBI Taxonomy" id="1137138"/>
    <lineage>
        <taxon>Eukaryota</taxon>
        <taxon>Fungi</taxon>
        <taxon>Dikarya</taxon>
        <taxon>Basidiomycota</taxon>
        <taxon>Agaricomycotina</taxon>
        <taxon>Agaricomycetes</taxon>
        <taxon>Agaricomycetidae</taxon>
        <taxon>Agaricales</taxon>
        <taxon>Pleurotineae</taxon>
        <taxon>Pleurotaceae</taxon>
        <taxon>Pleurotus</taxon>
    </lineage>
</organism>
<feature type="domain" description="DUF6534" evidence="3">
    <location>
        <begin position="175"/>
        <end position="261"/>
    </location>
</feature>
<dbReference type="VEuPathDB" id="FungiDB:PLEOSDRAFT_153884"/>
<feature type="compositionally biased region" description="Polar residues" evidence="1">
    <location>
        <begin position="288"/>
        <end position="306"/>
    </location>
</feature>
<keyword evidence="2" id="KW-0812">Transmembrane</keyword>
<feature type="region of interest" description="Disordered" evidence="1">
    <location>
        <begin position="288"/>
        <end position="431"/>
    </location>
</feature>
<feature type="transmembrane region" description="Helical" evidence="2">
    <location>
        <begin position="92"/>
        <end position="115"/>
    </location>
</feature>
<evidence type="ECO:0000256" key="1">
    <source>
        <dbReference type="SAM" id="MobiDB-lite"/>
    </source>
</evidence>
<feature type="transmembrane region" description="Helical" evidence="2">
    <location>
        <begin position="210"/>
        <end position="231"/>
    </location>
</feature>
<evidence type="ECO:0000259" key="3">
    <source>
        <dbReference type="Pfam" id="PF20152"/>
    </source>
</evidence>
<protein>
    <recommendedName>
        <fullName evidence="3">DUF6534 domain-containing protein</fullName>
    </recommendedName>
</protein>
<sequence length="431" mass="46666">MSATIPPSLGMTLGAAYLGVVVSAMFLDAFHLALTIQVVYHYLVESFGNFQAQEVIIWSFKLQIVINVVIIILVQSLYAARVWKLGRHYHVLLPWVVIVVVAAGYGTSVLIDYVFTTSPSLPFFPNPYRTSGLWIALRWDGVSPRPRTFDHRYRIDSFPELVNIAWTIYLSFATSTFIDLVIATSMCFYLQRSRSGFSELNSRIVTLMQYVLASGMATSACSMAALIAYALLPNTLVFLGIEFLLTKLYINSFISMLNTRKVTPKEISEGVSGGGLTTDNFRTYTAPLSSSGNGTQVLVSGSNSRTRQGRSMPRGASSQAYGDSGVHGSMGGLGRGPKILSSSGHEHHLSFDGLRRAAGTEVHRASDAGASPRGDGVDGGEPSQDNLNWAGEDSMSSVIAYGDGHVDDQKDAIPLSPMSSKAVQKLEPVAL</sequence>
<feature type="transmembrane region" description="Helical" evidence="2">
    <location>
        <begin position="55"/>
        <end position="80"/>
    </location>
</feature>
<feature type="transmembrane region" description="Helical" evidence="2">
    <location>
        <begin position="166"/>
        <end position="190"/>
    </location>
</feature>
<keyword evidence="2" id="KW-1133">Transmembrane helix</keyword>